<accession>A0A1I3WL61</accession>
<dbReference type="Proteomes" id="UP000323300">
    <property type="component" value="Unassembled WGS sequence"/>
</dbReference>
<proteinExistence type="predicted"/>
<name>A0A1I3WL61_9HYPH</name>
<dbReference type="AlphaFoldDB" id="A0A1I3WL61"/>
<dbReference type="EMBL" id="FOSL01000002">
    <property type="protein sequence ID" value="SFK08444.1"/>
    <property type="molecule type" value="Genomic_DNA"/>
</dbReference>
<protein>
    <submittedName>
        <fullName evidence="1">Uncharacterized protein</fullName>
    </submittedName>
</protein>
<evidence type="ECO:0000313" key="1">
    <source>
        <dbReference type="EMBL" id="SFK08444.1"/>
    </source>
</evidence>
<reference evidence="1 2" key="1">
    <citation type="submission" date="2016-10" db="EMBL/GenBank/DDBJ databases">
        <authorList>
            <person name="Varghese N."/>
            <person name="Submissions S."/>
        </authorList>
    </citation>
    <scope>NUCLEOTIDE SEQUENCE [LARGE SCALE GENOMIC DNA]</scope>
    <source>
        <strain evidence="1 2">DSM 21822</strain>
    </source>
</reference>
<evidence type="ECO:0000313" key="2">
    <source>
        <dbReference type="Proteomes" id="UP000323300"/>
    </source>
</evidence>
<organism evidence="1 2">
    <name type="scientific">Neomesorhizobium albiziae</name>
    <dbReference type="NCBI Taxonomy" id="335020"/>
    <lineage>
        <taxon>Bacteria</taxon>
        <taxon>Pseudomonadati</taxon>
        <taxon>Pseudomonadota</taxon>
        <taxon>Alphaproteobacteria</taxon>
        <taxon>Hyphomicrobiales</taxon>
        <taxon>Phyllobacteriaceae</taxon>
        <taxon>Neomesorhizobium</taxon>
    </lineage>
</organism>
<gene>
    <name evidence="1" type="ORF">SAMN04488498_102327</name>
</gene>
<keyword evidence="2" id="KW-1185">Reference proteome</keyword>
<dbReference type="Gene3D" id="1.10.10.60">
    <property type="entry name" value="Homeodomain-like"/>
    <property type="match status" value="1"/>
</dbReference>
<sequence>MKMRHRVYRRRWSQQEIAELKRLAAQHVRVTAIARELGRPVSAVEARAAIEGINLKEMGRKLLDQWWPMVEAARNARMREAGMREPMA</sequence>